<keyword evidence="2" id="KW-1185">Reference proteome</keyword>
<reference evidence="2" key="1">
    <citation type="journal article" date="2023" name="G3 (Bethesda)">
        <title>Genome assembly and association tests identify interacting loci associated with vigor, precocity, and sex in interspecific pistachio rootstocks.</title>
        <authorList>
            <person name="Palmer W."/>
            <person name="Jacygrad E."/>
            <person name="Sagayaradj S."/>
            <person name="Cavanaugh K."/>
            <person name="Han R."/>
            <person name="Bertier L."/>
            <person name="Beede B."/>
            <person name="Kafkas S."/>
            <person name="Golino D."/>
            <person name="Preece J."/>
            <person name="Michelmore R."/>
        </authorList>
    </citation>
    <scope>NUCLEOTIDE SEQUENCE [LARGE SCALE GENOMIC DNA]</scope>
</reference>
<dbReference type="Proteomes" id="UP001163603">
    <property type="component" value="Chromosome 14"/>
</dbReference>
<sequence>MLEGYDGSDTLLGDNDPEEQPAQENYEEPTEPAITLHALTGWTAPKTMRIAARIGSHDVIILIDSGSTHNFISERIANLLRLLVVPTKTFTVRFANGENLRCQGQFEEVQVDLQGTIFSLTFYSLPLIGLDVVLGIQWLELLGSVVCDWKQLTMEFLWENQTKKLIGIDGQDIRAASL</sequence>
<comment type="caution">
    <text evidence="1">The sequence shown here is derived from an EMBL/GenBank/DDBJ whole genome shotgun (WGS) entry which is preliminary data.</text>
</comment>
<evidence type="ECO:0000313" key="2">
    <source>
        <dbReference type="Proteomes" id="UP001163603"/>
    </source>
</evidence>
<proteinExistence type="predicted"/>
<organism evidence="1 2">
    <name type="scientific">Pistacia integerrima</name>
    <dbReference type="NCBI Taxonomy" id="434235"/>
    <lineage>
        <taxon>Eukaryota</taxon>
        <taxon>Viridiplantae</taxon>
        <taxon>Streptophyta</taxon>
        <taxon>Embryophyta</taxon>
        <taxon>Tracheophyta</taxon>
        <taxon>Spermatophyta</taxon>
        <taxon>Magnoliopsida</taxon>
        <taxon>eudicotyledons</taxon>
        <taxon>Gunneridae</taxon>
        <taxon>Pentapetalae</taxon>
        <taxon>rosids</taxon>
        <taxon>malvids</taxon>
        <taxon>Sapindales</taxon>
        <taxon>Anacardiaceae</taxon>
        <taxon>Pistacia</taxon>
    </lineage>
</organism>
<accession>A0ACC0X4T0</accession>
<evidence type="ECO:0000313" key="1">
    <source>
        <dbReference type="EMBL" id="KAJ0010651.1"/>
    </source>
</evidence>
<gene>
    <name evidence="1" type="ORF">Pint_32876</name>
</gene>
<dbReference type="EMBL" id="CM047749">
    <property type="protein sequence ID" value="KAJ0010651.1"/>
    <property type="molecule type" value="Genomic_DNA"/>
</dbReference>
<protein>
    <submittedName>
        <fullName evidence="1">Uncharacterized protein</fullName>
    </submittedName>
</protein>
<name>A0ACC0X4T0_9ROSI</name>